<dbReference type="SUPFAM" id="SSF55486">
    <property type="entry name" value="Metalloproteases ('zincins'), catalytic domain"/>
    <property type="match status" value="1"/>
</dbReference>
<dbReference type="InterPro" id="IPR015211">
    <property type="entry name" value="Peptidase_M1_C"/>
</dbReference>
<keyword evidence="6" id="KW-0378">Hydrolase</keyword>
<dbReference type="InterPro" id="IPR049980">
    <property type="entry name" value="LTA4H_cat"/>
</dbReference>
<dbReference type="SMART" id="SM01263">
    <property type="entry name" value="Leuk-A4-hydro_C"/>
    <property type="match status" value="1"/>
</dbReference>
<dbReference type="Gene3D" id="1.10.390.10">
    <property type="entry name" value="Neutral Protease Domain 2"/>
    <property type="match status" value="1"/>
</dbReference>
<dbReference type="Proteomes" id="UP001054902">
    <property type="component" value="Unassembled WGS sequence"/>
</dbReference>
<dbReference type="InterPro" id="IPR038502">
    <property type="entry name" value="M1_LTA-4_hydro/amino_C_sf"/>
</dbReference>
<evidence type="ECO:0000256" key="11">
    <source>
        <dbReference type="PIRSR" id="PIRSR634015-3"/>
    </source>
</evidence>
<dbReference type="Pfam" id="PF01433">
    <property type="entry name" value="Peptidase_M1"/>
    <property type="match status" value="1"/>
</dbReference>
<feature type="binding site" evidence="10">
    <location>
        <begin position="142"/>
        <end position="144"/>
    </location>
    <ligand>
        <name>a peptide</name>
        <dbReference type="ChEBI" id="CHEBI:60466"/>
    </ligand>
</feature>
<dbReference type="Gene3D" id="1.25.40.320">
    <property type="entry name" value="Peptidase M1, leukotriene A4 hydrolase/aminopeptidase C-terminal domain"/>
    <property type="match status" value="1"/>
</dbReference>
<dbReference type="InterPro" id="IPR001930">
    <property type="entry name" value="Peptidase_M1"/>
</dbReference>
<dbReference type="InterPro" id="IPR016024">
    <property type="entry name" value="ARM-type_fold"/>
</dbReference>
<comment type="cofactor">
    <cofactor evidence="11">
        <name>Zn(2+)</name>
        <dbReference type="ChEBI" id="CHEBI:29105"/>
    </cofactor>
    <text evidence="11">Binds 1 zinc ion per subunit.</text>
</comment>
<feature type="active site" description="Proton donor" evidence="9">
    <location>
        <position position="406"/>
    </location>
</feature>
<dbReference type="InterPro" id="IPR042097">
    <property type="entry name" value="Aminopeptidase_N-like_N_sf"/>
</dbReference>
<dbReference type="Pfam" id="PF17900">
    <property type="entry name" value="Peptidase_M1_N"/>
    <property type="match status" value="1"/>
</dbReference>
<dbReference type="CDD" id="cd09599">
    <property type="entry name" value="M1_LTA4H"/>
    <property type="match status" value="1"/>
</dbReference>
<dbReference type="SUPFAM" id="SSF48371">
    <property type="entry name" value="ARM repeat"/>
    <property type="match status" value="1"/>
</dbReference>
<evidence type="ECO:0000256" key="7">
    <source>
        <dbReference type="ARBA" id="ARBA00022833"/>
    </source>
</evidence>
<evidence type="ECO:0000256" key="6">
    <source>
        <dbReference type="ARBA" id="ARBA00022801"/>
    </source>
</evidence>
<evidence type="ECO:0000256" key="9">
    <source>
        <dbReference type="PIRSR" id="PIRSR634015-1"/>
    </source>
</evidence>
<dbReference type="InterPro" id="IPR014782">
    <property type="entry name" value="Peptidase_M1_dom"/>
</dbReference>
<feature type="domain" description="Peptidase M1 leukotriene A4 hydrolase/aminopeptidase C-terminal" evidence="12">
    <location>
        <begin position="488"/>
        <end position="647"/>
    </location>
</feature>
<evidence type="ECO:0000256" key="2">
    <source>
        <dbReference type="ARBA" id="ARBA00010136"/>
    </source>
</evidence>
<feature type="binding site" evidence="11">
    <location>
        <position position="319"/>
    </location>
    <ligand>
        <name>Zn(2+)</name>
        <dbReference type="ChEBI" id="CHEBI:29105"/>
        <note>catalytic</note>
    </ligand>
</feature>
<reference evidence="13 14" key="1">
    <citation type="journal article" date="2021" name="Sci. Rep.">
        <title>The genome of the diatom Chaetoceros tenuissimus carries an ancient integrated fragment of an extant virus.</title>
        <authorList>
            <person name="Hongo Y."/>
            <person name="Kimura K."/>
            <person name="Takaki Y."/>
            <person name="Yoshida Y."/>
            <person name="Baba S."/>
            <person name="Kobayashi G."/>
            <person name="Nagasaki K."/>
            <person name="Hano T."/>
            <person name="Tomaru Y."/>
        </authorList>
    </citation>
    <scope>NUCLEOTIDE SEQUENCE [LARGE SCALE GENOMIC DNA]</scope>
    <source>
        <strain evidence="13 14">NIES-3715</strain>
    </source>
</reference>
<sequence length="686" mass="76904">MVYNSSHDEDKSTLSNPRFTKAKHVDWKAEIDFIHHVISAVATYDIEILDKNCSSIKLDTRGLAISHVKVDGQDVNDWVLDKENPKKLHLGQRLTIPIPQNLDSVKLIIAYKTSSDPEKCSAVQWLTPAQTSGKKFPYLFTQCQAIHARSIMPCYDCPAVKMTYTAEVTVPTWATAIMSALPAKTDASEKISKWANDFISVVSGDTKDSHTFAFDQPVPIPAYLFALAVGDLASKDLSSRCRIWSEPCVLKAAADEFHQTELFLKTAEEITSMPYAWQRYDLLMLPGSFPYGGMENPCLTFVTPTLLAGDGSLVCVVAHEIAHSWTGNLVTNKTWGHFWLNEGWTTWLQRRIMNKIEKVPHDMDLDAIGGAIHLEQDIELLDKSMTSLYLKLGDDDPDESYSSVPYEKGFHLLYALERMVGEETFLELVAAYLKKFAYGTVTSEEFKEFCVDFWKDSNADAYEKVKSFDWDTWMYGTGMPPLPEFNKSLAEAAESLASAWVEYDKSEGTTEDGESESKNSASLPSVDITKWSSAQKVCFLDALLKLIQDDPLQLSTLDCMAKTYNFHQSKNAEILFRYCMVAVQCGDEGIYSVVIRFITSQGRMKYIRPLYRAMFASNTGREIAIDTFLKYKDFYHPIASKMIAYDMTRGKGIASKVKDIFSKPSSLAIGVAAAAAIGALIFKPKK</sequence>
<evidence type="ECO:0000256" key="8">
    <source>
        <dbReference type="ARBA" id="ARBA00023049"/>
    </source>
</evidence>
<organism evidence="13 14">
    <name type="scientific">Chaetoceros tenuissimus</name>
    <dbReference type="NCBI Taxonomy" id="426638"/>
    <lineage>
        <taxon>Eukaryota</taxon>
        <taxon>Sar</taxon>
        <taxon>Stramenopiles</taxon>
        <taxon>Ochrophyta</taxon>
        <taxon>Bacillariophyta</taxon>
        <taxon>Coscinodiscophyceae</taxon>
        <taxon>Chaetocerotophycidae</taxon>
        <taxon>Chaetocerotales</taxon>
        <taxon>Chaetocerotaceae</taxon>
        <taxon>Chaetoceros</taxon>
    </lineage>
</organism>
<evidence type="ECO:0000256" key="5">
    <source>
        <dbReference type="ARBA" id="ARBA00022723"/>
    </source>
</evidence>
<dbReference type="FunFam" id="1.25.40.320:FF:000001">
    <property type="entry name" value="Leukotriene A(4) hydrolase"/>
    <property type="match status" value="1"/>
</dbReference>
<dbReference type="PANTHER" id="PTHR45726:SF3">
    <property type="entry name" value="LEUKOTRIENE A-4 HYDROLASE"/>
    <property type="match status" value="1"/>
</dbReference>
<keyword evidence="14" id="KW-1185">Reference proteome</keyword>
<evidence type="ECO:0000256" key="10">
    <source>
        <dbReference type="PIRSR" id="PIRSR634015-2"/>
    </source>
</evidence>
<proteinExistence type="inferred from homology"/>
<dbReference type="GO" id="GO:0005829">
    <property type="term" value="C:cytosol"/>
    <property type="evidence" value="ECO:0007669"/>
    <property type="project" value="TreeGrafter"/>
</dbReference>
<dbReference type="PRINTS" id="PR00756">
    <property type="entry name" value="ALADIPTASE"/>
</dbReference>
<dbReference type="GO" id="GO:0008270">
    <property type="term" value="F:zinc ion binding"/>
    <property type="evidence" value="ECO:0007669"/>
    <property type="project" value="InterPro"/>
</dbReference>
<dbReference type="GO" id="GO:0008237">
    <property type="term" value="F:metallopeptidase activity"/>
    <property type="evidence" value="ECO:0007669"/>
    <property type="project" value="UniProtKB-KW"/>
</dbReference>
<comment type="subcellular location">
    <subcellularLocation>
        <location evidence="1">Cytoplasm</location>
    </subcellularLocation>
</comment>
<dbReference type="SUPFAM" id="SSF63737">
    <property type="entry name" value="Leukotriene A4 hydrolase N-terminal domain"/>
    <property type="match status" value="1"/>
</dbReference>
<keyword evidence="8" id="KW-0482">Metalloprotease</keyword>
<keyword evidence="4" id="KW-0645">Protease</keyword>
<evidence type="ECO:0000313" key="13">
    <source>
        <dbReference type="EMBL" id="GFH53133.1"/>
    </source>
</evidence>
<dbReference type="InterPro" id="IPR045357">
    <property type="entry name" value="Aminopeptidase_N-like_N"/>
</dbReference>
<dbReference type="PANTHER" id="PTHR45726">
    <property type="entry name" value="LEUKOTRIENE A-4 HYDROLASE"/>
    <property type="match status" value="1"/>
</dbReference>
<dbReference type="GO" id="GO:0006508">
    <property type="term" value="P:proteolysis"/>
    <property type="evidence" value="ECO:0007669"/>
    <property type="project" value="UniProtKB-KW"/>
</dbReference>
<dbReference type="InterPro" id="IPR027268">
    <property type="entry name" value="Peptidase_M4/M1_CTD_sf"/>
</dbReference>
<dbReference type="FunFam" id="3.30.2010.30:FF:000001">
    <property type="entry name" value="Leukotriene A(4) hydrolase"/>
    <property type="match status" value="1"/>
</dbReference>
<feature type="binding site" evidence="11">
    <location>
        <position position="342"/>
    </location>
    <ligand>
        <name>Zn(2+)</name>
        <dbReference type="ChEBI" id="CHEBI:29105"/>
        <note>catalytic</note>
    </ligand>
</feature>
<keyword evidence="7 11" id="KW-0862">Zinc</keyword>
<name>A0AAD3H7S0_9STRA</name>
<feature type="binding site" evidence="10">
    <location>
        <begin position="290"/>
        <end position="295"/>
    </location>
    <ligand>
        <name>a peptide</name>
        <dbReference type="ChEBI" id="CHEBI:60466"/>
    </ligand>
</feature>
<feature type="binding site" evidence="10">
    <location>
        <begin position="603"/>
        <end position="605"/>
    </location>
    <ligand>
        <name>a peptide</name>
        <dbReference type="ChEBI" id="CHEBI:60466"/>
    </ligand>
</feature>
<gene>
    <name evidence="13" type="ORF">CTEN210_09609</name>
</gene>
<keyword evidence="5 11" id="KW-0479">Metal-binding</keyword>
<dbReference type="InterPro" id="IPR034015">
    <property type="entry name" value="M1_LTA4H"/>
</dbReference>
<comment type="caution">
    <text evidence="13">The sequence shown here is derived from an EMBL/GenBank/DDBJ whole genome shotgun (WGS) entry which is preliminary data.</text>
</comment>
<feature type="binding site" evidence="11">
    <location>
        <position position="323"/>
    </location>
    <ligand>
        <name>Zn(2+)</name>
        <dbReference type="ChEBI" id="CHEBI:29105"/>
        <note>catalytic</note>
    </ligand>
</feature>
<evidence type="ECO:0000313" key="14">
    <source>
        <dbReference type="Proteomes" id="UP001054902"/>
    </source>
</evidence>
<dbReference type="EMBL" id="BLLK01000046">
    <property type="protein sequence ID" value="GFH53133.1"/>
    <property type="molecule type" value="Genomic_DNA"/>
</dbReference>
<dbReference type="AlphaFoldDB" id="A0AAD3H7S0"/>
<evidence type="ECO:0000256" key="3">
    <source>
        <dbReference type="ARBA" id="ARBA00022490"/>
    </source>
</evidence>
<evidence type="ECO:0000259" key="12">
    <source>
        <dbReference type="SMART" id="SM01263"/>
    </source>
</evidence>
<dbReference type="Pfam" id="PF09127">
    <property type="entry name" value="Leuk-A4-hydro_C"/>
    <property type="match status" value="1"/>
</dbReference>
<keyword evidence="3" id="KW-0963">Cytoplasm</keyword>
<dbReference type="Gene3D" id="2.60.40.1730">
    <property type="entry name" value="tricorn interacting facor f3 domain"/>
    <property type="match status" value="1"/>
</dbReference>
<evidence type="ECO:0000256" key="4">
    <source>
        <dbReference type="ARBA" id="ARBA00022670"/>
    </source>
</evidence>
<comment type="similarity">
    <text evidence="2">Belongs to the peptidase M1 family.</text>
</comment>
<accession>A0AAD3H7S0</accession>
<protein>
    <recommendedName>
        <fullName evidence="12">Peptidase M1 leukotriene A4 hydrolase/aminopeptidase C-terminal domain-containing protein</fullName>
    </recommendedName>
</protein>
<feature type="active site" description="Proton acceptor" evidence="9">
    <location>
        <position position="320"/>
    </location>
</feature>
<evidence type="ECO:0000256" key="1">
    <source>
        <dbReference type="ARBA" id="ARBA00004496"/>
    </source>
</evidence>
<dbReference type="Gene3D" id="3.30.2010.30">
    <property type="match status" value="1"/>
</dbReference>